<name>T1G4Z5_HELRO</name>
<proteinExistence type="predicted"/>
<dbReference type="GeneID" id="20216143"/>
<dbReference type="EnsemblMetazoa" id="HelroT83039">
    <property type="protein sequence ID" value="HelroP83039"/>
    <property type="gene ID" value="HelroG83039"/>
</dbReference>
<evidence type="ECO:0000313" key="1">
    <source>
        <dbReference type="EMBL" id="ESO00409.1"/>
    </source>
</evidence>
<dbReference type="HOGENOM" id="CLU_2645040_0_0_1"/>
<reference evidence="3" key="1">
    <citation type="submission" date="2012-12" db="EMBL/GenBank/DDBJ databases">
        <authorList>
            <person name="Hellsten U."/>
            <person name="Grimwood J."/>
            <person name="Chapman J.A."/>
            <person name="Shapiro H."/>
            <person name="Aerts A."/>
            <person name="Otillar R.P."/>
            <person name="Terry A.Y."/>
            <person name="Boore J.L."/>
            <person name="Simakov O."/>
            <person name="Marletaz F."/>
            <person name="Cho S.-J."/>
            <person name="Edsinger-Gonzales E."/>
            <person name="Havlak P."/>
            <person name="Kuo D.-H."/>
            <person name="Larsson T."/>
            <person name="Lv J."/>
            <person name="Arendt D."/>
            <person name="Savage R."/>
            <person name="Osoegawa K."/>
            <person name="de Jong P."/>
            <person name="Lindberg D.R."/>
            <person name="Seaver E.C."/>
            <person name="Weisblat D.A."/>
            <person name="Putnam N.H."/>
            <person name="Grigoriev I.V."/>
            <person name="Rokhsar D.S."/>
        </authorList>
    </citation>
    <scope>NUCLEOTIDE SEQUENCE</scope>
</reference>
<reference evidence="2" key="3">
    <citation type="submission" date="2015-06" db="UniProtKB">
        <authorList>
            <consortium name="EnsemblMetazoa"/>
        </authorList>
    </citation>
    <scope>IDENTIFICATION</scope>
</reference>
<dbReference type="AlphaFoldDB" id="T1G4Z5"/>
<dbReference type="OrthoDB" id="10598558at2759"/>
<gene>
    <name evidence="2" type="primary">20216143</name>
    <name evidence="1" type="ORF">HELRODRAFT_83039</name>
</gene>
<evidence type="ECO:0000313" key="2">
    <source>
        <dbReference type="EnsemblMetazoa" id="HelroP83039"/>
    </source>
</evidence>
<dbReference type="RefSeq" id="XP_009021459.1">
    <property type="nucleotide sequence ID" value="XM_009023211.1"/>
</dbReference>
<dbReference type="CTD" id="20216143"/>
<dbReference type="EMBL" id="AMQM01005445">
    <property type="status" value="NOT_ANNOTATED_CDS"/>
    <property type="molecule type" value="Genomic_DNA"/>
</dbReference>
<dbReference type="InParanoid" id="T1G4Z5"/>
<dbReference type="KEGG" id="hro:HELRODRAFT_83039"/>
<accession>T1G4Z5</accession>
<dbReference type="Proteomes" id="UP000015101">
    <property type="component" value="Unassembled WGS sequence"/>
</dbReference>
<protein>
    <submittedName>
        <fullName evidence="1 2">Uncharacterized protein</fullName>
    </submittedName>
</protein>
<dbReference type="EMBL" id="KB096945">
    <property type="protein sequence ID" value="ESO00409.1"/>
    <property type="molecule type" value="Genomic_DNA"/>
</dbReference>
<keyword evidence="3" id="KW-1185">Reference proteome</keyword>
<reference evidence="1 3" key="2">
    <citation type="journal article" date="2013" name="Nature">
        <title>Insights into bilaterian evolution from three spiralian genomes.</title>
        <authorList>
            <person name="Simakov O."/>
            <person name="Marletaz F."/>
            <person name="Cho S.J."/>
            <person name="Edsinger-Gonzales E."/>
            <person name="Havlak P."/>
            <person name="Hellsten U."/>
            <person name="Kuo D.H."/>
            <person name="Larsson T."/>
            <person name="Lv J."/>
            <person name="Arendt D."/>
            <person name="Savage R."/>
            <person name="Osoegawa K."/>
            <person name="de Jong P."/>
            <person name="Grimwood J."/>
            <person name="Chapman J.A."/>
            <person name="Shapiro H."/>
            <person name="Aerts A."/>
            <person name="Otillar R.P."/>
            <person name="Terry A.Y."/>
            <person name="Boore J.L."/>
            <person name="Grigoriev I.V."/>
            <person name="Lindberg D.R."/>
            <person name="Seaver E.C."/>
            <person name="Weisblat D.A."/>
            <person name="Putnam N.H."/>
            <person name="Rokhsar D.S."/>
        </authorList>
    </citation>
    <scope>NUCLEOTIDE SEQUENCE</scope>
</reference>
<sequence length="77" mass="8874">KNMFYERLVTPLQKINKNDKNVDHVDFNARVVTNFSVWTGILGRYGLKNANCNGIKLLNLCAKFRLGITNTIFQQRS</sequence>
<evidence type="ECO:0000313" key="3">
    <source>
        <dbReference type="Proteomes" id="UP000015101"/>
    </source>
</evidence>
<organism evidence="2 3">
    <name type="scientific">Helobdella robusta</name>
    <name type="common">Californian leech</name>
    <dbReference type="NCBI Taxonomy" id="6412"/>
    <lineage>
        <taxon>Eukaryota</taxon>
        <taxon>Metazoa</taxon>
        <taxon>Spiralia</taxon>
        <taxon>Lophotrochozoa</taxon>
        <taxon>Annelida</taxon>
        <taxon>Clitellata</taxon>
        <taxon>Hirudinea</taxon>
        <taxon>Rhynchobdellida</taxon>
        <taxon>Glossiphoniidae</taxon>
        <taxon>Helobdella</taxon>
    </lineage>
</organism>